<proteinExistence type="predicted"/>
<organism evidence="1 2">
    <name type="scientific">Sphaerotilus uruguayifluvii</name>
    <dbReference type="NCBI Taxonomy" id="2735897"/>
    <lineage>
        <taxon>Bacteria</taxon>
        <taxon>Pseudomonadati</taxon>
        <taxon>Pseudomonadota</taxon>
        <taxon>Betaproteobacteria</taxon>
        <taxon>Burkholderiales</taxon>
        <taxon>Sphaerotilaceae</taxon>
        <taxon>Sphaerotilus</taxon>
    </lineage>
</organism>
<dbReference type="RefSeq" id="WP_173803376.1">
    <property type="nucleotide sequence ID" value="NZ_JABSNM010000001.1"/>
</dbReference>
<sequence>MKKVYKKVIHYKCLGTIYYQGKAFAETGKILIESENKRLFIPGMVNICLATEIFLKSINASISYLEDEIEIEGSVIYQGRDGTIKISPGGKGHALSKLFEKIPEEAQNEIAKFASHNGYTESIYLGLKAYDDTFVEWRYIYEKTNLEILTTHPLIPIINAIKQYCETNLEAVIGGDTYEIKEHPNE</sequence>
<comment type="caution">
    <text evidence="1">The sequence shown here is derived from an EMBL/GenBank/DDBJ whole genome shotgun (WGS) entry which is preliminary data.</text>
</comment>
<reference evidence="1 2" key="1">
    <citation type="submission" date="2020-05" db="EMBL/GenBank/DDBJ databases">
        <title>Genomic Encyclopedia of Type Strains, Phase IV (KMG-V): Genome sequencing to study the core and pangenomes of soil and plant-associated prokaryotes.</title>
        <authorList>
            <person name="Whitman W."/>
        </authorList>
    </citation>
    <scope>NUCLEOTIDE SEQUENCE [LARGE SCALE GENOMIC DNA]</scope>
    <source>
        <strain evidence="1 2">C29</strain>
    </source>
</reference>
<accession>A0ABX2FXZ1</accession>
<dbReference type="EMBL" id="JABSNM010000001">
    <property type="protein sequence ID" value="NRT54411.1"/>
    <property type="molecule type" value="Genomic_DNA"/>
</dbReference>
<keyword evidence="2" id="KW-1185">Reference proteome</keyword>
<evidence type="ECO:0000313" key="2">
    <source>
        <dbReference type="Proteomes" id="UP001516061"/>
    </source>
</evidence>
<name>A0ABX2FXZ1_9BURK</name>
<protein>
    <submittedName>
        <fullName evidence="1">Uncharacterized protein</fullName>
    </submittedName>
</protein>
<gene>
    <name evidence="1" type="ORF">HNQ01_000118</name>
</gene>
<evidence type="ECO:0000313" key="1">
    <source>
        <dbReference type="EMBL" id="NRT54411.1"/>
    </source>
</evidence>
<dbReference type="Proteomes" id="UP001516061">
    <property type="component" value="Unassembled WGS sequence"/>
</dbReference>